<evidence type="ECO:0000256" key="1">
    <source>
        <dbReference type="SAM" id="Phobius"/>
    </source>
</evidence>
<sequence>FFFFFFFLHRRCPFIGAFFIPPPSGEGNGICLVSPTKEAIRSPFALLSLVLAGFFFFFLGSSEESMGGRRVLCTVAPLMALVVLSRGLVPLLCAPAVVDAGDEGRSAPFFCVCVSVLVLLLFSLPALPSAFWSVTPRRMAHAK</sequence>
<feature type="transmembrane region" description="Helical" evidence="1">
    <location>
        <begin position="71"/>
        <end position="89"/>
    </location>
</feature>
<name>Q4D272_TRYCC</name>
<evidence type="ECO:0000313" key="3">
    <source>
        <dbReference type="Proteomes" id="UP000002296"/>
    </source>
</evidence>
<feature type="transmembrane region" description="Helical" evidence="1">
    <location>
        <begin position="109"/>
        <end position="134"/>
    </location>
</feature>
<evidence type="ECO:0000313" key="2">
    <source>
        <dbReference type="EMBL" id="EAN86624.1"/>
    </source>
</evidence>
<dbReference type="PaxDb" id="353153-Q4D272"/>
<proteinExistence type="predicted"/>
<dbReference type="GeneID" id="3538899"/>
<comment type="caution">
    <text evidence="2">The sequence shown here is derived from an EMBL/GenBank/DDBJ whole genome shotgun (WGS) entry which is preliminary data.</text>
</comment>
<dbReference type="AlphaFoldDB" id="Q4D272"/>
<keyword evidence="3" id="KW-1185">Reference proteome</keyword>
<keyword evidence="1" id="KW-1133">Transmembrane helix</keyword>
<protein>
    <submittedName>
        <fullName evidence="2">Uncharacterized protein</fullName>
    </submittedName>
</protein>
<dbReference type="RefSeq" id="XP_808475.1">
    <property type="nucleotide sequence ID" value="XM_803382.1"/>
</dbReference>
<gene>
    <name evidence="2" type="ORF">Tc00.1047053506895.5</name>
</gene>
<feature type="non-terminal residue" evidence="2">
    <location>
        <position position="1"/>
    </location>
</feature>
<reference evidence="2 3" key="1">
    <citation type="journal article" date="2005" name="Science">
        <title>The genome sequence of Trypanosoma cruzi, etiologic agent of Chagas disease.</title>
        <authorList>
            <person name="El-Sayed N.M."/>
            <person name="Myler P.J."/>
            <person name="Bartholomeu D.C."/>
            <person name="Nilsson D."/>
            <person name="Aggarwal G."/>
            <person name="Tran A.N."/>
            <person name="Ghedin E."/>
            <person name="Worthey E.A."/>
            <person name="Delcher A.L."/>
            <person name="Blandin G."/>
            <person name="Westenberger S.J."/>
            <person name="Caler E."/>
            <person name="Cerqueira G.C."/>
            <person name="Branche C."/>
            <person name="Haas B."/>
            <person name="Anupama A."/>
            <person name="Arner E."/>
            <person name="Aslund L."/>
            <person name="Attipoe P."/>
            <person name="Bontempi E."/>
            <person name="Bringaud F."/>
            <person name="Burton P."/>
            <person name="Cadag E."/>
            <person name="Campbell D.A."/>
            <person name="Carrington M."/>
            <person name="Crabtree J."/>
            <person name="Darban H."/>
            <person name="da Silveira J.F."/>
            <person name="de Jong P."/>
            <person name="Edwards K."/>
            <person name="Englund P.T."/>
            <person name="Fazelina G."/>
            <person name="Feldblyum T."/>
            <person name="Ferella M."/>
            <person name="Frasch A.C."/>
            <person name="Gull K."/>
            <person name="Horn D."/>
            <person name="Hou L."/>
            <person name="Huang Y."/>
            <person name="Kindlund E."/>
            <person name="Klingbeil M."/>
            <person name="Kluge S."/>
            <person name="Koo H."/>
            <person name="Lacerda D."/>
            <person name="Levin M.J."/>
            <person name="Lorenzi H."/>
            <person name="Louie T."/>
            <person name="Machado C.R."/>
            <person name="McCulloch R."/>
            <person name="McKenna A."/>
            <person name="Mizuno Y."/>
            <person name="Mottram J.C."/>
            <person name="Nelson S."/>
            <person name="Ochaya S."/>
            <person name="Osoegawa K."/>
            <person name="Pai G."/>
            <person name="Parsons M."/>
            <person name="Pentony M."/>
            <person name="Pettersson U."/>
            <person name="Pop M."/>
            <person name="Ramirez J.L."/>
            <person name="Rinta J."/>
            <person name="Robertson L."/>
            <person name="Salzberg S.L."/>
            <person name="Sanchez D.O."/>
            <person name="Seyler A."/>
            <person name="Sharma R."/>
            <person name="Shetty J."/>
            <person name="Simpson A.J."/>
            <person name="Sisk E."/>
            <person name="Tammi M.T."/>
            <person name="Tarleton R."/>
            <person name="Teixeira S."/>
            <person name="Van Aken S."/>
            <person name="Vogt C."/>
            <person name="Ward P.N."/>
            <person name="Wickstead B."/>
            <person name="Wortman J."/>
            <person name="White O."/>
            <person name="Fraser C.M."/>
            <person name="Stuart K.D."/>
            <person name="Andersson B."/>
        </authorList>
    </citation>
    <scope>NUCLEOTIDE SEQUENCE [LARGE SCALE GENOMIC DNA]</scope>
    <source>
        <strain evidence="2 3">CL Brener</strain>
    </source>
</reference>
<keyword evidence="1" id="KW-0812">Transmembrane</keyword>
<dbReference type="EMBL" id="AAHK01001181">
    <property type="protein sequence ID" value="EAN86624.1"/>
    <property type="molecule type" value="Genomic_DNA"/>
</dbReference>
<dbReference type="Proteomes" id="UP000002296">
    <property type="component" value="Unassembled WGS sequence"/>
</dbReference>
<accession>Q4D272</accession>
<dbReference type="InParanoid" id="Q4D272"/>
<organism evidence="2 3">
    <name type="scientific">Trypanosoma cruzi (strain CL Brener)</name>
    <dbReference type="NCBI Taxonomy" id="353153"/>
    <lineage>
        <taxon>Eukaryota</taxon>
        <taxon>Discoba</taxon>
        <taxon>Euglenozoa</taxon>
        <taxon>Kinetoplastea</taxon>
        <taxon>Metakinetoplastina</taxon>
        <taxon>Trypanosomatida</taxon>
        <taxon>Trypanosomatidae</taxon>
        <taxon>Trypanosoma</taxon>
        <taxon>Schizotrypanum</taxon>
    </lineage>
</organism>
<feature type="transmembrane region" description="Helical" evidence="1">
    <location>
        <begin position="42"/>
        <end position="59"/>
    </location>
</feature>
<dbReference type="KEGG" id="tcr:506895.5"/>
<keyword evidence="1" id="KW-0472">Membrane</keyword>